<name>A0A8J2LHC7_9HEXA</name>
<evidence type="ECO:0000313" key="2">
    <source>
        <dbReference type="Proteomes" id="UP000708208"/>
    </source>
</evidence>
<accession>A0A8J2LHC7</accession>
<feature type="non-terminal residue" evidence="1">
    <location>
        <position position="1"/>
    </location>
</feature>
<sequence>YIVSSKYRLRNSGTTNISILREFKQLYDYMDVSHQLEP</sequence>
<proteinExistence type="predicted"/>
<reference evidence="1" key="1">
    <citation type="submission" date="2021-06" db="EMBL/GenBank/DDBJ databases">
        <authorList>
            <person name="Hodson N. C."/>
            <person name="Mongue J. A."/>
            <person name="Jaron S. K."/>
        </authorList>
    </citation>
    <scope>NUCLEOTIDE SEQUENCE</scope>
</reference>
<protein>
    <submittedName>
        <fullName evidence="1">Uncharacterized protein</fullName>
    </submittedName>
</protein>
<comment type="caution">
    <text evidence="1">The sequence shown here is derived from an EMBL/GenBank/DDBJ whole genome shotgun (WGS) entry which is preliminary data.</text>
</comment>
<keyword evidence="2" id="KW-1185">Reference proteome</keyword>
<dbReference type="Proteomes" id="UP000708208">
    <property type="component" value="Unassembled WGS sequence"/>
</dbReference>
<evidence type="ECO:0000313" key="1">
    <source>
        <dbReference type="EMBL" id="CAG7836312.1"/>
    </source>
</evidence>
<dbReference type="EMBL" id="CAJVCH010570973">
    <property type="protein sequence ID" value="CAG7836312.1"/>
    <property type="molecule type" value="Genomic_DNA"/>
</dbReference>
<dbReference type="AlphaFoldDB" id="A0A8J2LHC7"/>
<organism evidence="1 2">
    <name type="scientific">Allacma fusca</name>
    <dbReference type="NCBI Taxonomy" id="39272"/>
    <lineage>
        <taxon>Eukaryota</taxon>
        <taxon>Metazoa</taxon>
        <taxon>Ecdysozoa</taxon>
        <taxon>Arthropoda</taxon>
        <taxon>Hexapoda</taxon>
        <taxon>Collembola</taxon>
        <taxon>Symphypleona</taxon>
        <taxon>Sminthuridae</taxon>
        <taxon>Allacma</taxon>
    </lineage>
</organism>
<gene>
    <name evidence="1" type="ORF">AFUS01_LOCUS45569</name>
</gene>